<gene>
    <name evidence="2" type="ORF">SAMN04487911_11317</name>
</gene>
<sequence length="380" mass="42125">MHVHILLLLFALNLQAQTALFNSGNIRIHDQGQIGFHTNLINNASFDQNLGLAGFYGNNSITISGAFIPIFYDTEISNDKGVLLDTGVSTVNNTNFIIGNFITPRPQQDLYYNFMEDAFYVGENGSSKIAGYAAVNNQQNFTFPIGDDEQLRPLILNSNDTNTFAKCAYYFESAASPPSFPQIFDLSKKPRTIGEISSTEFWHLEGTIPSTVSISWNARSNIAAITGDAMNIIPVGWSITGRTWVNLGVTALSGDLAMGFLTSDSFIPNDYAIITFASVATPKEILTLDNYLVTPNSDGINDWLYIPELELSNDDTLRIYDRNGLLVYSENNYTNGFTGFANSDNIIVNRKIGLPSGVYFYLIAMKDLNLNYQGFLYLKR</sequence>
<evidence type="ECO:0000313" key="3">
    <source>
        <dbReference type="Proteomes" id="UP000184231"/>
    </source>
</evidence>
<dbReference type="RefSeq" id="WP_245795544.1">
    <property type="nucleotide sequence ID" value="NZ_FQYX01000013.1"/>
</dbReference>
<evidence type="ECO:0000256" key="1">
    <source>
        <dbReference type="SAM" id="SignalP"/>
    </source>
</evidence>
<name>A0A1M6H6L9_9FLAO</name>
<accession>A0A1M6H6L9</accession>
<dbReference type="EMBL" id="FQYX01000013">
    <property type="protein sequence ID" value="SHJ17868.1"/>
    <property type="molecule type" value="Genomic_DNA"/>
</dbReference>
<dbReference type="Pfam" id="PF13585">
    <property type="entry name" value="CHU_C"/>
    <property type="match status" value="1"/>
</dbReference>
<reference evidence="2 3" key="1">
    <citation type="submission" date="2016-11" db="EMBL/GenBank/DDBJ databases">
        <authorList>
            <person name="Jaros S."/>
            <person name="Januszkiewicz K."/>
            <person name="Wedrychowicz H."/>
        </authorList>
    </citation>
    <scope>NUCLEOTIDE SEQUENCE [LARGE SCALE GENOMIC DNA]</scope>
    <source>
        <strain evidence="2 3">CGMCC 1.8863</strain>
    </source>
</reference>
<keyword evidence="1" id="KW-0732">Signal</keyword>
<organism evidence="2 3">
    <name type="scientific">Arenibacter nanhaiticus</name>
    <dbReference type="NCBI Taxonomy" id="558155"/>
    <lineage>
        <taxon>Bacteria</taxon>
        <taxon>Pseudomonadati</taxon>
        <taxon>Bacteroidota</taxon>
        <taxon>Flavobacteriia</taxon>
        <taxon>Flavobacteriales</taxon>
        <taxon>Flavobacteriaceae</taxon>
        <taxon>Arenibacter</taxon>
    </lineage>
</organism>
<feature type="signal peptide" evidence="1">
    <location>
        <begin position="1"/>
        <end position="16"/>
    </location>
</feature>
<proteinExistence type="predicted"/>
<dbReference type="AlphaFoldDB" id="A0A1M6H6L9"/>
<evidence type="ECO:0000313" key="2">
    <source>
        <dbReference type="EMBL" id="SHJ17868.1"/>
    </source>
</evidence>
<feature type="chain" id="PRO_5012816325" evidence="1">
    <location>
        <begin position="17"/>
        <end position="380"/>
    </location>
</feature>
<dbReference type="Proteomes" id="UP000184231">
    <property type="component" value="Unassembled WGS sequence"/>
</dbReference>
<protein>
    <submittedName>
        <fullName evidence="2">Gliding motility-associated C-terminal domain-containing protein</fullName>
    </submittedName>
</protein>
<keyword evidence="3" id="KW-1185">Reference proteome</keyword>
<dbReference type="STRING" id="558155.SAMN04487911_11317"/>